<dbReference type="GO" id="GO:0006310">
    <property type="term" value="P:DNA recombination"/>
    <property type="evidence" value="ECO:0007669"/>
    <property type="project" value="UniProtKB-KW"/>
</dbReference>
<dbReference type="InterPro" id="IPR050090">
    <property type="entry name" value="Tyrosine_recombinase_XerCD"/>
</dbReference>
<sequence>MANERKTERIVRNHLELFTDIIEMEEQKSDNPKINKLLKTASKKGNQEAYQRVNCFIQELQGNPYLPEETKKEIHKHFCVIQEPFAIEEFFNNLNTIVTNEQRPILQAIFATYRQQLSFQSNLVSINAKLLSEIRSLRDIHEKNQKYIEDLVTFKNKVIEEQERKLAIRNKRLNRKKRQQSQPFLKEYLPWILQYIENLPKLKTLTKTRLRVAVIILIITGLRISEVRGVKLQQIMSLVNNNFMLVDLAKRGRQGHKTFLSSEGKKLLKEHREAIFELLFLTGTISLNQNNINFNAEPFNQLFLFSSEHSKGKTPISRQSFNFLLNLVLLNVPEFKERGILLTSHSFRRGYITFLWKQTKDIEFVRQIIGHQDIKTTSFYISELSDTDKFERLNNLS</sequence>
<dbReference type="InterPro" id="IPR002104">
    <property type="entry name" value="Integrase_catalytic"/>
</dbReference>
<dbReference type="PANTHER" id="PTHR30349:SF41">
    <property type="entry name" value="INTEGRASE_RECOMBINASE PROTEIN MJ0367-RELATED"/>
    <property type="match status" value="1"/>
</dbReference>
<keyword evidence="1" id="KW-0238">DNA-binding</keyword>
<dbReference type="CDD" id="cd00397">
    <property type="entry name" value="DNA_BRE_C"/>
    <property type="match status" value="1"/>
</dbReference>
<evidence type="ECO:0000259" key="3">
    <source>
        <dbReference type="PROSITE" id="PS51898"/>
    </source>
</evidence>
<gene>
    <name evidence="4" type="primary">orf397</name>
</gene>
<reference evidence="4" key="2">
    <citation type="journal article" date="2019" name="Mol. Phylogenet. Evol.">
        <title>Reassessment of the classification of bryopsidales (chlorophyta) based on chloroplast phylogenomic analyses.</title>
        <authorList>
            <person name="Cremen M.C."/>
            <person name="Leliaert F."/>
            <person name="West J."/>
            <person name="Lam D.W."/>
            <person name="Shimada S."/>
            <person name="Lopez-Bautista J.M."/>
            <person name="Verbruggen H."/>
        </authorList>
    </citation>
    <scope>NUCLEOTIDE SEQUENCE</scope>
</reference>
<dbReference type="InterPro" id="IPR013762">
    <property type="entry name" value="Integrase-like_cat_sf"/>
</dbReference>
<dbReference type="InterPro" id="IPR011010">
    <property type="entry name" value="DNA_brk_join_enz"/>
</dbReference>
<dbReference type="PANTHER" id="PTHR30349">
    <property type="entry name" value="PHAGE INTEGRASE-RELATED"/>
    <property type="match status" value="1"/>
</dbReference>
<keyword evidence="2" id="KW-0233">DNA recombination</keyword>
<dbReference type="Pfam" id="PF00589">
    <property type="entry name" value="Phage_integrase"/>
    <property type="match status" value="1"/>
</dbReference>
<evidence type="ECO:0000313" key="4">
    <source>
        <dbReference type="EMBL" id="AYC64475.1"/>
    </source>
</evidence>
<evidence type="ECO:0000256" key="2">
    <source>
        <dbReference type="ARBA" id="ARBA00023172"/>
    </source>
</evidence>
<proteinExistence type="predicted"/>
<geneLocation type="chloroplast" evidence="4"/>
<reference evidence="4" key="1">
    <citation type="submission" date="2018-07" db="EMBL/GenBank/DDBJ databases">
        <authorList>
            <person name="Quirk P.G."/>
            <person name="Krulwich T.A."/>
        </authorList>
    </citation>
    <scope>NUCLEOTIDE SEQUENCE</scope>
</reference>
<dbReference type="Gene3D" id="1.10.443.10">
    <property type="entry name" value="Intergrase catalytic core"/>
    <property type="match status" value="1"/>
</dbReference>
<protein>
    <recommendedName>
        <fullName evidence="3">Tyr recombinase domain-containing protein</fullName>
    </recommendedName>
</protein>
<feature type="domain" description="Tyr recombinase" evidence="3">
    <location>
        <begin position="179"/>
        <end position="394"/>
    </location>
</feature>
<dbReference type="SUPFAM" id="SSF56349">
    <property type="entry name" value="DNA breaking-rejoining enzymes"/>
    <property type="match status" value="1"/>
</dbReference>
<dbReference type="EMBL" id="MH591097">
    <property type="protein sequence ID" value="AYC64475.1"/>
    <property type="molecule type" value="Genomic_DNA"/>
</dbReference>
<dbReference type="GO" id="GO:0003677">
    <property type="term" value="F:DNA binding"/>
    <property type="evidence" value="ECO:0007669"/>
    <property type="project" value="UniProtKB-KW"/>
</dbReference>
<dbReference type="AlphaFoldDB" id="A0A386AYG8"/>
<keyword evidence="4" id="KW-0934">Plastid</keyword>
<keyword evidence="4" id="KW-0150">Chloroplast</keyword>
<dbReference type="PROSITE" id="PS51898">
    <property type="entry name" value="TYR_RECOMBINASE"/>
    <property type="match status" value="1"/>
</dbReference>
<name>A0A386AYG8_9CHLO</name>
<evidence type="ECO:0000256" key="1">
    <source>
        <dbReference type="ARBA" id="ARBA00023125"/>
    </source>
</evidence>
<dbReference type="GO" id="GO:0015074">
    <property type="term" value="P:DNA integration"/>
    <property type="evidence" value="ECO:0007669"/>
    <property type="project" value="InterPro"/>
</dbReference>
<organism evidence="4">
    <name type="scientific">Pseudochlorodesmis sp. HV01306c</name>
    <dbReference type="NCBI Taxonomy" id="2358490"/>
    <lineage>
        <taxon>Eukaryota</taxon>
        <taxon>Viridiplantae</taxon>
        <taxon>Chlorophyta</taxon>
        <taxon>core chlorophytes</taxon>
        <taxon>Ulvophyceae</taxon>
        <taxon>TCBD clade</taxon>
        <taxon>Bryopsidales</taxon>
        <taxon>Bryopsidineae</taxon>
        <taxon>Bryopsidaceae</taxon>
        <taxon>Pseudochlorodesmis</taxon>
    </lineage>
</organism>
<accession>A0A386AYG8</accession>